<proteinExistence type="predicted"/>
<evidence type="ECO:0000256" key="1">
    <source>
        <dbReference type="SAM" id="Phobius"/>
    </source>
</evidence>
<dbReference type="KEGG" id="ptrp:DCO17_10200"/>
<feature type="transmembrane region" description="Helical" evidence="1">
    <location>
        <begin position="96"/>
        <end position="118"/>
    </location>
</feature>
<keyword evidence="1" id="KW-0812">Transmembrane</keyword>
<gene>
    <name evidence="2" type="ORF">DCO17_10200</name>
</gene>
<feature type="transmembrane region" description="Helical" evidence="1">
    <location>
        <begin position="62"/>
        <end position="84"/>
    </location>
</feature>
<keyword evidence="1" id="KW-0472">Membrane</keyword>
<sequence>MAAIGIGLAVFIRLVIFQPEQPWYTWLTVATVGSVVLVLVVNLTLKGLGIARDLHNLKYRDVVTLALFASIAHGFSYTYVIFVIHSYAYDNFMRESMIIVMGGFFGNMLVIGLLTYFAQHSQWLQRQIQRLNRDGTQ</sequence>
<accession>A0A6M9Q2Y9</accession>
<name>A0A6M9Q2Y9_9BURK</name>
<evidence type="ECO:0000313" key="2">
    <source>
        <dbReference type="EMBL" id="QKM65575.1"/>
    </source>
</evidence>
<evidence type="ECO:0000313" key="3">
    <source>
        <dbReference type="Proteomes" id="UP000503312"/>
    </source>
</evidence>
<keyword evidence="3" id="KW-1185">Reference proteome</keyword>
<reference evidence="2 3" key="1">
    <citation type="submission" date="2018-04" db="EMBL/GenBank/DDBJ databases">
        <title>Polynucleobacter sp. UH21B genome.</title>
        <authorList>
            <person name="Hahn M.W."/>
        </authorList>
    </citation>
    <scope>NUCLEOTIDE SEQUENCE [LARGE SCALE GENOMIC DNA]</scope>
    <source>
        <strain evidence="2 3">MWH-UH21B</strain>
    </source>
</reference>
<dbReference type="AlphaFoldDB" id="A0A6M9Q2Y9"/>
<feature type="transmembrane region" description="Helical" evidence="1">
    <location>
        <begin position="27"/>
        <end position="50"/>
    </location>
</feature>
<protein>
    <submittedName>
        <fullName evidence="2">Uncharacterized protein</fullName>
    </submittedName>
</protein>
<organism evidence="2 3">
    <name type="scientific">Polynucleobacter tropicus</name>
    <dbReference type="NCBI Taxonomy" id="1743174"/>
    <lineage>
        <taxon>Bacteria</taxon>
        <taxon>Pseudomonadati</taxon>
        <taxon>Pseudomonadota</taxon>
        <taxon>Betaproteobacteria</taxon>
        <taxon>Burkholderiales</taxon>
        <taxon>Burkholderiaceae</taxon>
        <taxon>Polynucleobacter</taxon>
    </lineage>
</organism>
<dbReference type="EMBL" id="CP028942">
    <property type="protein sequence ID" value="QKM65575.1"/>
    <property type="molecule type" value="Genomic_DNA"/>
</dbReference>
<keyword evidence="1" id="KW-1133">Transmembrane helix</keyword>
<dbReference type="Proteomes" id="UP000503312">
    <property type="component" value="Chromosome"/>
</dbReference>